<dbReference type="OMA" id="RAMEYEC"/>
<evidence type="ECO:0000313" key="3">
    <source>
        <dbReference type="Proteomes" id="UP000011713"/>
    </source>
</evidence>
<dbReference type="eggNOG" id="ENOG502SJZQ">
    <property type="taxonomic scope" value="Eukaryota"/>
</dbReference>
<dbReference type="HOGENOM" id="CLU_103985_0_0_1"/>
<reference evidence="3" key="1">
    <citation type="journal article" date="2010" name="Science">
        <title>Signatures of adaptation to obligate biotrophy in the Hyaloperonospora arabidopsidis genome.</title>
        <authorList>
            <person name="Baxter L."/>
            <person name="Tripathy S."/>
            <person name="Ishaque N."/>
            <person name="Boot N."/>
            <person name="Cabral A."/>
            <person name="Kemen E."/>
            <person name="Thines M."/>
            <person name="Ah-Fong A."/>
            <person name="Anderson R."/>
            <person name="Badejoko W."/>
            <person name="Bittner-Eddy P."/>
            <person name="Boore J.L."/>
            <person name="Chibucos M.C."/>
            <person name="Coates M."/>
            <person name="Dehal P."/>
            <person name="Delehaunty K."/>
            <person name="Dong S."/>
            <person name="Downton P."/>
            <person name="Dumas B."/>
            <person name="Fabro G."/>
            <person name="Fronick C."/>
            <person name="Fuerstenberg S.I."/>
            <person name="Fulton L."/>
            <person name="Gaulin E."/>
            <person name="Govers F."/>
            <person name="Hughes L."/>
            <person name="Humphray S."/>
            <person name="Jiang R.H."/>
            <person name="Judelson H."/>
            <person name="Kamoun S."/>
            <person name="Kyung K."/>
            <person name="Meijer H."/>
            <person name="Minx P."/>
            <person name="Morris P."/>
            <person name="Nelson J."/>
            <person name="Phuntumart V."/>
            <person name="Qutob D."/>
            <person name="Rehmany A."/>
            <person name="Rougon-Cardoso A."/>
            <person name="Ryden P."/>
            <person name="Torto-Alalibo T."/>
            <person name="Studholme D."/>
            <person name="Wang Y."/>
            <person name="Win J."/>
            <person name="Wood J."/>
            <person name="Clifton S.W."/>
            <person name="Rogers J."/>
            <person name="Van den Ackerveken G."/>
            <person name="Jones J.D."/>
            <person name="McDowell J.M."/>
            <person name="Beynon J."/>
            <person name="Tyler B.M."/>
        </authorList>
    </citation>
    <scope>NUCLEOTIDE SEQUENCE [LARGE SCALE GENOMIC DNA]</scope>
    <source>
        <strain evidence="3">Emoy2</strain>
    </source>
</reference>
<dbReference type="STRING" id="559515.M4C0Y9"/>
<dbReference type="Proteomes" id="UP000011713">
    <property type="component" value="Unassembled WGS sequence"/>
</dbReference>
<dbReference type="EnsemblProtists" id="HpaT812693">
    <property type="protein sequence ID" value="HpaP812693"/>
    <property type="gene ID" value="HpaG812693"/>
</dbReference>
<evidence type="ECO:0000313" key="2">
    <source>
        <dbReference type="EnsemblProtists" id="HpaP812693"/>
    </source>
</evidence>
<name>M4C0Y9_HYAAE</name>
<reference evidence="2" key="2">
    <citation type="submission" date="2015-06" db="UniProtKB">
        <authorList>
            <consortium name="EnsemblProtists"/>
        </authorList>
    </citation>
    <scope>IDENTIFICATION</scope>
    <source>
        <strain evidence="2">Emoy2</strain>
    </source>
</reference>
<dbReference type="InParanoid" id="M4C0Y9"/>
<dbReference type="VEuPathDB" id="FungiDB:HpaG812693"/>
<dbReference type="EMBL" id="JH598088">
    <property type="status" value="NOT_ANNOTATED_CDS"/>
    <property type="molecule type" value="Genomic_DNA"/>
</dbReference>
<feature type="compositionally biased region" description="Basic and acidic residues" evidence="1">
    <location>
        <begin position="14"/>
        <end position="23"/>
    </location>
</feature>
<proteinExistence type="predicted"/>
<dbReference type="AlphaFoldDB" id="M4C0Y9"/>
<feature type="compositionally biased region" description="Acidic residues" evidence="1">
    <location>
        <begin position="25"/>
        <end position="35"/>
    </location>
</feature>
<keyword evidence="3" id="KW-1185">Reference proteome</keyword>
<accession>M4C0Y9</accession>
<protein>
    <submittedName>
        <fullName evidence="2">Uncharacterized protein</fullName>
    </submittedName>
</protein>
<feature type="region of interest" description="Disordered" evidence="1">
    <location>
        <begin position="1"/>
        <end position="43"/>
    </location>
</feature>
<sequence>MLSRTRRVQTSPLRKQELERAIQFDDFEASDPDREEDGRAEYNDSFEISDEAEERSLHVGHSSNPRGVATRVVNERDEEDGGQYVTPGERFPLASRATLNFKIPMANRTLTRLCEDMKKSRWIQLFIPKAAYQATWVSLGSEFLQPLNSMSFEELDDSIMLPLRAMEYECTTWPSMLMLADFKNRSVGVEMMK</sequence>
<evidence type="ECO:0000256" key="1">
    <source>
        <dbReference type="SAM" id="MobiDB-lite"/>
    </source>
</evidence>
<organism evidence="2 3">
    <name type="scientific">Hyaloperonospora arabidopsidis (strain Emoy2)</name>
    <name type="common">Downy mildew agent</name>
    <name type="synonym">Peronospora arabidopsidis</name>
    <dbReference type="NCBI Taxonomy" id="559515"/>
    <lineage>
        <taxon>Eukaryota</taxon>
        <taxon>Sar</taxon>
        <taxon>Stramenopiles</taxon>
        <taxon>Oomycota</taxon>
        <taxon>Peronosporomycetes</taxon>
        <taxon>Peronosporales</taxon>
        <taxon>Peronosporaceae</taxon>
        <taxon>Hyaloperonospora</taxon>
    </lineage>
</organism>